<feature type="active site" description="Proton acceptor" evidence="1">
    <location>
        <position position="164"/>
    </location>
</feature>
<protein>
    <recommendedName>
        <fullName evidence="1">Ribosomal RNA large subunit methyltransferase J</fullName>
        <ecNumber evidence="1">2.1.1.266</ecNumber>
    </recommendedName>
    <alternativeName>
        <fullName evidence="1">23S rRNA (adenine(2030)-N6)-methyltransferase</fullName>
    </alternativeName>
    <alternativeName>
        <fullName evidence="1">23S rRNA m6A2030 methyltransferase</fullName>
    </alternativeName>
</protein>
<sequence length="283" mass="32510">MLSYRHHFHAGNFADIHKHFLLYQVLTYVNQKPKPYLYLDTHGGAGLYDTKCADAQKNREADGGVVSLYRAPHLPPALEEFRQFLQNITPELSLYPGSPFLAAHLLRRNDTLRTCELHPSDFPLLTETLKNIRPHHTLIHPTNGYQALRAALPPPQHRAVVLIDPSYEDKQEYFSVIYALEQTFKRFRASIILVWYPQLPRVEAQELPQKFIHTAEKFDLDYLQSTLTIKAPPVEGYGMYGSGMMIFNPPYTLPNILDTVTPTLIQLLGQDNTANHQFNTFIR</sequence>
<dbReference type="EC" id="2.1.1.266" evidence="1"/>
<dbReference type="Gene3D" id="3.40.50.150">
    <property type="entry name" value="Vaccinia Virus protein VP39"/>
    <property type="match status" value="1"/>
</dbReference>
<dbReference type="AlphaFoldDB" id="A0A380MWM4"/>
<dbReference type="PANTHER" id="PTHR37426">
    <property type="entry name" value="RIBOSOMAL RNA LARGE SUBUNIT METHYLTRANSFERASE J"/>
    <property type="match status" value="1"/>
</dbReference>
<name>A0A380MWM4_9GAMM</name>
<dbReference type="GO" id="GO:0003723">
    <property type="term" value="F:RNA binding"/>
    <property type="evidence" value="ECO:0007669"/>
    <property type="project" value="UniProtKB-UniRule"/>
</dbReference>
<dbReference type="Pfam" id="PF04378">
    <property type="entry name" value="RsmJ"/>
    <property type="match status" value="1"/>
</dbReference>
<dbReference type="SUPFAM" id="SSF53335">
    <property type="entry name" value="S-adenosyl-L-methionine-dependent methyltransferases"/>
    <property type="match status" value="1"/>
</dbReference>
<reference evidence="2 3" key="1">
    <citation type="submission" date="2018-06" db="EMBL/GenBank/DDBJ databases">
        <authorList>
            <consortium name="Pathogen Informatics"/>
            <person name="Doyle S."/>
        </authorList>
    </citation>
    <scope>NUCLEOTIDE SEQUENCE [LARGE SCALE GENOMIC DNA]</scope>
    <source>
        <strain evidence="2 3">NCTC13337</strain>
    </source>
</reference>
<dbReference type="RefSeq" id="WP_072575782.1">
    <property type="nucleotide sequence ID" value="NZ_LWHB01000025.1"/>
</dbReference>
<dbReference type="GO" id="GO:0005829">
    <property type="term" value="C:cytosol"/>
    <property type="evidence" value="ECO:0007669"/>
    <property type="project" value="TreeGrafter"/>
</dbReference>
<dbReference type="OrthoDB" id="9791274at2"/>
<keyword evidence="1" id="KW-0949">S-adenosyl-L-methionine</keyword>
<gene>
    <name evidence="1" type="primary">rlmJ</name>
    <name evidence="2" type="ORF">NCTC13337_02107</name>
</gene>
<comment type="subunit">
    <text evidence="1">Monomer.</text>
</comment>
<dbReference type="InterPro" id="IPR029063">
    <property type="entry name" value="SAM-dependent_MTases_sf"/>
</dbReference>
<dbReference type="InterPro" id="IPR007473">
    <property type="entry name" value="RlmJ"/>
</dbReference>
<keyword evidence="1" id="KW-0694">RNA-binding</keyword>
<comment type="similarity">
    <text evidence="1">Belongs to the RlmJ family.</text>
</comment>
<feature type="binding site" evidence="1">
    <location>
        <position position="42"/>
    </location>
    <ligand>
        <name>S-adenosyl-L-methionine</name>
        <dbReference type="ChEBI" id="CHEBI:59789"/>
    </ligand>
</feature>
<comment type="catalytic activity">
    <reaction evidence="1">
        <text>adenosine(2030) in 23S rRNA + S-adenosyl-L-methionine = N(6)-methyladenosine(2030) in 23S rRNA + S-adenosyl-L-homocysteine + H(+)</text>
        <dbReference type="Rhea" id="RHEA:43736"/>
        <dbReference type="Rhea" id="RHEA-COMP:10668"/>
        <dbReference type="Rhea" id="RHEA-COMP:10669"/>
        <dbReference type="ChEBI" id="CHEBI:15378"/>
        <dbReference type="ChEBI" id="CHEBI:57856"/>
        <dbReference type="ChEBI" id="CHEBI:59789"/>
        <dbReference type="ChEBI" id="CHEBI:74411"/>
        <dbReference type="ChEBI" id="CHEBI:74449"/>
        <dbReference type="EC" id="2.1.1.266"/>
    </reaction>
</comment>
<evidence type="ECO:0000256" key="1">
    <source>
        <dbReference type="HAMAP-Rule" id="MF_00934"/>
    </source>
</evidence>
<keyword evidence="1" id="KW-0698">rRNA processing</keyword>
<organism evidence="2 3">
    <name type="scientific">Suttonella ornithocola</name>
    <dbReference type="NCBI Taxonomy" id="279832"/>
    <lineage>
        <taxon>Bacteria</taxon>
        <taxon>Pseudomonadati</taxon>
        <taxon>Pseudomonadota</taxon>
        <taxon>Gammaproteobacteria</taxon>
        <taxon>Cardiobacteriales</taxon>
        <taxon>Cardiobacteriaceae</taxon>
        <taxon>Suttonella</taxon>
    </lineage>
</organism>
<keyword evidence="3" id="KW-1185">Reference proteome</keyword>
<feature type="site" description="Interaction with substrate rRNA" evidence="1">
    <location>
        <position position="4"/>
    </location>
</feature>
<keyword evidence="1" id="KW-0489">Methyltransferase</keyword>
<dbReference type="PANTHER" id="PTHR37426:SF1">
    <property type="entry name" value="RIBOSOMAL RNA LARGE SUBUNIT METHYLTRANSFERASE J"/>
    <property type="match status" value="1"/>
</dbReference>
<feature type="binding site" evidence="1">
    <location>
        <begin position="143"/>
        <end position="144"/>
    </location>
    <ligand>
        <name>S-adenosyl-L-methionine</name>
        <dbReference type="ChEBI" id="CHEBI:59789"/>
    </ligand>
</feature>
<feature type="binding site" evidence="1">
    <location>
        <position position="164"/>
    </location>
    <ligand>
        <name>S-adenosyl-L-methionine</name>
        <dbReference type="ChEBI" id="CHEBI:59789"/>
    </ligand>
</feature>
<evidence type="ECO:0000313" key="3">
    <source>
        <dbReference type="Proteomes" id="UP000254601"/>
    </source>
</evidence>
<feature type="binding site" evidence="1">
    <location>
        <position position="98"/>
    </location>
    <ligand>
        <name>S-adenosyl-L-methionine</name>
        <dbReference type="ChEBI" id="CHEBI:59789"/>
    </ligand>
</feature>
<feature type="binding site" evidence="1">
    <location>
        <position position="116"/>
    </location>
    <ligand>
        <name>S-adenosyl-L-methionine</name>
        <dbReference type="ChEBI" id="CHEBI:59789"/>
    </ligand>
</feature>
<keyword evidence="1" id="KW-0808">Transferase</keyword>
<dbReference type="HAMAP" id="MF_00934">
    <property type="entry name" value="23SrRNA_methyltr_J"/>
    <property type="match status" value="1"/>
</dbReference>
<dbReference type="GO" id="GO:0070475">
    <property type="term" value="P:rRNA base methylation"/>
    <property type="evidence" value="ECO:0007669"/>
    <property type="project" value="UniProtKB-UniRule"/>
</dbReference>
<proteinExistence type="inferred from homology"/>
<dbReference type="EMBL" id="UHIC01000001">
    <property type="protein sequence ID" value="SUO96975.1"/>
    <property type="molecule type" value="Genomic_DNA"/>
</dbReference>
<evidence type="ECO:0000313" key="2">
    <source>
        <dbReference type="EMBL" id="SUO96975.1"/>
    </source>
</evidence>
<comment type="function">
    <text evidence="1">Specifically methylates the adenine in position 2030 of 23S rRNA.</text>
</comment>
<dbReference type="GO" id="GO:0036307">
    <property type="term" value="F:23S rRNA (adenine(2030)-N(6))-methyltransferase activity"/>
    <property type="evidence" value="ECO:0007669"/>
    <property type="project" value="UniProtKB-UniRule"/>
</dbReference>
<accession>A0A380MWM4</accession>
<feature type="binding site" evidence="1">
    <location>
        <position position="19"/>
    </location>
    <ligand>
        <name>S-adenosyl-L-methionine</name>
        <dbReference type="ChEBI" id="CHEBI:59789"/>
    </ligand>
</feature>
<dbReference type="Proteomes" id="UP000254601">
    <property type="component" value="Unassembled WGS sequence"/>
</dbReference>